<name>A0A7H1MMH2_9LACO</name>
<dbReference type="Proteomes" id="UP000516446">
    <property type="component" value="Chromosome"/>
</dbReference>
<keyword evidence="2" id="KW-1185">Reference proteome</keyword>
<dbReference type="AlphaFoldDB" id="A0A7H1MMH2"/>
<protein>
    <submittedName>
        <fullName evidence="1">DUF998 domain-containing protein</fullName>
    </submittedName>
</protein>
<organism evidence="1 2">
    <name type="scientific">Weissella koreensis</name>
    <dbReference type="NCBI Taxonomy" id="165096"/>
    <lineage>
        <taxon>Bacteria</taxon>
        <taxon>Bacillati</taxon>
        <taxon>Bacillota</taxon>
        <taxon>Bacilli</taxon>
        <taxon>Lactobacillales</taxon>
        <taxon>Lactobacillaceae</taxon>
        <taxon>Weissella</taxon>
    </lineage>
</organism>
<gene>
    <name evidence="1" type="ORF">FY536_05015</name>
</gene>
<dbReference type="RefSeq" id="WP_104914628.1">
    <property type="nucleotide sequence ID" value="NZ_CP026847.1"/>
</dbReference>
<dbReference type="EMBL" id="CP043431">
    <property type="protein sequence ID" value="QNT64658.1"/>
    <property type="molecule type" value="Genomic_DNA"/>
</dbReference>
<reference evidence="1 2" key="1">
    <citation type="submission" date="2019-08" db="EMBL/GenBank/DDBJ databases">
        <authorList>
            <person name="Chang H.C."/>
            <person name="Mun S.Y."/>
        </authorList>
    </citation>
    <scope>NUCLEOTIDE SEQUENCE [LARGE SCALE GENOMIC DNA]</scope>
    <source>
        <strain evidence="1 2">SK</strain>
    </source>
</reference>
<dbReference type="InterPro" id="IPR009339">
    <property type="entry name" value="DUF998"/>
</dbReference>
<evidence type="ECO:0000313" key="1">
    <source>
        <dbReference type="EMBL" id="QNT64658.1"/>
    </source>
</evidence>
<accession>A0A7H1MMH2</accession>
<dbReference type="Pfam" id="PF06197">
    <property type="entry name" value="DUF998"/>
    <property type="match status" value="1"/>
</dbReference>
<proteinExistence type="predicted"/>
<sequence length="387" mass="43418">MKKTIVELPDEFVQKLQLDNEQLVEMQIIDDQIIIDKNIENIRQDNKVAFRWVMATGVISALIAVINFIMQQTTTVGMTGANSLTQITIYLGGGFGTFSFLIMAIKTRNREGHLIRWYNILMITLAYGIIGVVALALVMWVISSAFAGARLDIYTMSLIIGALVGTMNYIMVITAQGLRFQQAVSVLIATLFGGIIMSMATNGSVGWWQYNFSYLGTNRVGNGWIFNFTLIFSSLILLTIVDYLFSSLGATFRQNRRLFILRLLFSITAIAVGLIGVFPNNPGWMHHVHDGIAQWLVMMVLVMIIAIRWLIPNPSWEFLVISYVMAGGLAISDIVFKKSGYLSLTAFEMVAFGFAFAWLILLLQNLRNLSYDDNPKYVVKLEIADLK</sequence>
<evidence type="ECO:0000313" key="2">
    <source>
        <dbReference type="Proteomes" id="UP000516446"/>
    </source>
</evidence>